<dbReference type="EMBL" id="JACJVN010000095">
    <property type="protein sequence ID" value="MBB6679591.1"/>
    <property type="molecule type" value="Genomic_DNA"/>
</dbReference>
<dbReference type="InterPro" id="IPR041916">
    <property type="entry name" value="Anti_sigma_zinc_sf"/>
</dbReference>
<accession>A0A841TM35</accession>
<dbReference type="InterPro" id="IPR027383">
    <property type="entry name" value="Znf_put"/>
</dbReference>
<protein>
    <recommendedName>
        <fullName evidence="2">Anti-sigma-W factor RsiW</fullName>
    </recommendedName>
</protein>
<keyword evidence="3" id="KW-0472">Membrane</keyword>
<dbReference type="RefSeq" id="WP_185180850.1">
    <property type="nucleotide sequence ID" value="NZ_CBCSEP010000020.1"/>
</dbReference>
<keyword evidence="6" id="KW-1185">Reference proteome</keyword>
<name>A0A841TM35_9BACL</name>
<keyword evidence="3" id="KW-1133">Transmembrane helix</keyword>
<dbReference type="Proteomes" id="UP000574133">
    <property type="component" value="Unassembled WGS sequence"/>
</dbReference>
<keyword evidence="3" id="KW-0812">Transmembrane</keyword>
<evidence type="ECO:0000256" key="3">
    <source>
        <dbReference type="SAM" id="Phobius"/>
    </source>
</evidence>
<proteinExistence type="inferred from homology"/>
<dbReference type="Pfam" id="PF13490">
    <property type="entry name" value="zf-HC2"/>
    <property type="match status" value="1"/>
</dbReference>
<comment type="caution">
    <text evidence="5">The sequence shown here is derived from an EMBL/GenBank/DDBJ whole genome shotgun (WGS) entry which is preliminary data.</text>
</comment>
<dbReference type="Gene3D" id="1.10.10.1320">
    <property type="entry name" value="Anti-sigma factor, zinc-finger domain"/>
    <property type="match status" value="1"/>
</dbReference>
<evidence type="ECO:0000256" key="1">
    <source>
        <dbReference type="ARBA" id="ARBA00024353"/>
    </source>
</evidence>
<reference evidence="5 6" key="1">
    <citation type="submission" date="2020-08" db="EMBL/GenBank/DDBJ databases">
        <title>Cohnella phylogeny.</title>
        <authorList>
            <person name="Dunlap C."/>
        </authorList>
    </citation>
    <scope>NUCLEOTIDE SEQUENCE [LARGE SCALE GENOMIC DNA]</scope>
    <source>
        <strain evidence="5 6">DSM 103658</strain>
    </source>
</reference>
<feature type="transmembrane region" description="Helical" evidence="3">
    <location>
        <begin position="100"/>
        <end position="122"/>
    </location>
</feature>
<sequence length="202" mass="22837">MKDECGLIQERFVDYWEGAADSADRRWIKDHIAVCPNCAEEFRLWEESTKLIRSIQMNDELDVDEAALHAVNRQVMQRIYADQQWSVPLARRSYSFSRAFRLRIGGLLAAIMAIFLSGLLYFTMDRMHSSQASSTGIMEAAGAFHSGSSSSSQLFVEVPVASLSDPIVLRASATMPEYWIALSLLGVMMTLLIMNWFTRVRA</sequence>
<evidence type="ECO:0000259" key="4">
    <source>
        <dbReference type="Pfam" id="PF13490"/>
    </source>
</evidence>
<evidence type="ECO:0000313" key="6">
    <source>
        <dbReference type="Proteomes" id="UP000574133"/>
    </source>
</evidence>
<comment type="similarity">
    <text evidence="1">Belongs to the zinc-associated anti-sigma factor (ZAS) superfamily. Anti-sigma-W factor family.</text>
</comment>
<feature type="transmembrane region" description="Helical" evidence="3">
    <location>
        <begin position="178"/>
        <end position="197"/>
    </location>
</feature>
<organism evidence="5 6">
    <name type="scientific">Cohnella lubricantis</name>
    <dbReference type="NCBI Taxonomy" id="2163172"/>
    <lineage>
        <taxon>Bacteria</taxon>
        <taxon>Bacillati</taxon>
        <taxon>Bacillota</taxon>
        <taxon>Bacilli</taxon>
        <taxon>Bacillales</taxon>
        <taxon>Paenibacillaceae</taxon>
        <taxon>Cohnella</taxon>
    </lineage>
</organism>
<feature type="domain" description="Putative zinc-finger" evidence="4">
    <location>
        <begin position="5"/>
        <end position="39"/>
    </location>
</feature>
<dbReference type="AlphaFoldDB" id="A0A841TM35"/>
<gene>
    <name evidence="5" type="ORF">H4Q31_20110</name>
</gene>
<evidence type="ECO:0000256" key="2">
    <source>
        <dbReference type="ARBA" id="ARBA00024438"/>
    </source>
</evidence>
<evidence type="ECO:0000313" key="5">
    <source>
        <dbReference type="EMBL" id="MBB6679591.1"/>
    </source>
</evidence>